<evidence type="ECO:0000256" key="2">
    <source>
        <dbReference type="ARBA" id="ARBA00023315"/>
    </source>
</evidence>
<sequence>MKEFPPLPLPTLRLRTGTPADLPRLAALLTEVHPDLPVAVETLERRAARRSPGEPFECQLVEHEGRLLGMAEVRVPSDEDHPGWLNVEFATLEPALAPVLLTLAEALAQSQGAHTLITTVLDSWWEKLLYEERGYHEHDRMWPSTLDLTALDFSRFAGQEAKARASGVVLRPLSSFGIFDEAGQRRLHRLWSAVERDIPSAVPLSEWSFETWQRHVLPGLEGREGGLWLAEAPGGDWVGLTGLYEPIPSRPGTLHNDLTGVRPEWRGHSLGLALKLAAARAALERGFTHVRTSNHSLNLPMLAINDALGFVRKTARIILMKKVGEENPGGSDR</sequence>
<evidence type="ECO:0000313" key="4">
    <source>
        <dbReference type="EMBL" id="SEJ49960.1"/>
    </source>
</evidence>
<keyword evidence="5" id="KW-1185">Reference proteome</keyword>
<reference evidence="5" key="1">
    <citation type="submission" date="2016-10" db="EMBL/GenBank/DDBJ databases">
        <authorList>
            <person name="Varghese N."/>
            <person name="Submissions S."/>
        </authorList>
    </citation>
    <scope>NUCLEOTIDE SEQUENCE [LARGE SCALE GENOMIC DNA]</scope>
    <source>
        <strain evidence="5">CGMCC 1.10218</strain>
    </source>
</reference>
<dbReference type="Proteomes" id="UP000199223">
    <property type="component" value="Unassembled WGS sequence"/>
</dbReference>
<dbReference type="InterPro" id="IPR016181">
    <property type="entry name" value="Acyl_CoA_acyltransferase"/>
</dbReference>
<dbReference type="PANTHER" id="PTHR43877:SF6">
    <property type="entry name" value="GCN5-RELATED N-ACETYLTRANSFERASE"/>
    <property type="match status" value="1"/>
</dbReference>
<dbReference type="STRING" id="856736.SAMN04488058_10975"/>
<name>A0A1H6ZK53_9DEIO</name>
<keyword evidence="2" id="KW-0012">Acyltransferase</keyword>
<gene>
    <name evidence="4" type="ORF">SAMN04488058_10975</name>
</gene>
<protein>
    <submittedName>
        <fullName evidence="4">Protein N-acetyltransferase, RimJ/RimL family</fullName>
    </submittedName>
</protein>
<dbReference type="SUPFAM" id="SSF55729">
    <property type="entry name" value="Acyl-CoA N-acyltransferases (Nat)"/>
    <property type="match status" value="2"/>
</dbReference>
<evidence type="ECO:0000256" key="1">
    <source>
        <dbReference type="ARBA" id="ARBA00022679"/>
    </source>
</evidence>
<dbReference type="AlphaFoldDB" id="A0A1H6ZK53"/>
<dbReference type="Gene3D" id="3.40.630.30">
    <property type="match status" value="1"/>
</dbReference>
<feature type="domain" description="N-acetyltransferase" evidence="3">
    <location>
        <begin position="12"/>
        <end position="158"/>
    </location>
</feature>
<proteinExistence type="predicted"/>
<organism evidence="4 5">
    <name type="scientific">Deinococcus reticulitermitis</name>
    <dbReference type="NCBI Taxonomy" id="856736"/>
    <lineage>
        <taxon>Bacteria</taxon>
        <taxon>Thermotogati</taxon>
        <taxon>Deinococcota</taxon>
        <taxon>Deinococci</taxon>
        <taxon>Deinococcales</taxon>
        <taxon>Deinococcaceae</taxon>
        <taxon>Deinococcus</taxon>
    </lineage>
</organism>
<accession>A0A1H6ZK53</accession>
<dbReference type="PANTHER" id="PTHR43877">
    <property type="entry name" value="AMINOALKYLPHOSPHONATE N-ACETYLTRANSFERASE-RELATED-RELATED"/>
    <property type="match status" value="1"/>
</dbReference>
<evidence type="ECO:0000313" key="5">
    <source>
        <dbReference type="Proteomes" id="UP000199223"/>
    </source>
</evidence>
<dbReference type="InterPro" id="IPR050832">
    <property type="entry name" value="Bact_Acetyltransf"/>
</dbReference>
<dbReference type="OrthoDB" id="4140682at2"/>
<feature type="domain" description="N-acetyltransferase" evidence="3">
    <location>
        <begin position="188"/>
        <end position="325"/>
    </location>
</feature>
<evidence type="ECO:0000259" key="3">
    <source>
        <dbReference type="PROSITE" id="PS51186"/>
    </source>
</evidence>
<dbReference type="PROSITE" id="PS51186">
    <property type="entry name" value="GNAT"/>
    <property type="match status" value="2"/>
</dbReference>
<keyword evidence="1 4" id="KW-0808">Transferase</keyword>
<dbReference type="InterPro" id="IPR000182">
    <property type="entry name" value="GNAT_dom"/>
</dbReference>
<dbReference type="RefSeq" id="WP_092264655.1">
    <property type="nucleotide sequence ID" value="NZ_FNZA01000009.1"/>
</dbReference>
<dbReference type="GO" id="GO:0016747">
    <property type="term" value="F:acyltransferase activity, transferring groups other than amino-acyl groups"/>
    <property type="evidence" value="ECO:0007669"/>
    <property type="project" value="InterPro"/>
</dbReference>
<dbReference type="EMBL" id="FNZA01000009">
    <property type="protein sequence ID" value="SEJ49960.1"/>
    <property type="molecule type" value="Genomic_DNA"/>
</dbReference>